<organism evidence="2 3">
    <name type="scientific">Yersinia phage phiR2-01</name>
    <dbReference type="NCBI Taxonomy" id="1206557"/>
    <lineage>
        <taxon>Viruses</taxon>
        <taxon>Duplodnaviria</taxon>
        <taxon>Heunggongvirae</taxon>
        <taxon>Uroviricota</taxon>
        <taxon>Caudoviricetes</taxon>
        <taxon>Demerecviridae</taxon>
        <taxon>Markadamsvirinae</taxon>
        <taxon>Epseptimavirus</taxon>
        <taxon>Epseptimavirus R201</taxon>
    </lineage>
</organism>
<dbReference type="RefSeq" id="YP_007237083.1">
    <property type="nucleotide sequence ID" value="NC_019919.2"/>
</dbReference>
<protein>
    <submittedName>
        <fullName evidence="2">D3 protein</fullName>
    </submittedName>
</protein>
<feature type="region of interest" description="Disordered" evidence="1">
    <location>
        <begin position="70"/>
        <end position="94"/>
    </location>
</feature>
<sequence>MTTTSPTQWTEELFAQMSAEYVAEMEKLPEDERPGASLETVAEIAKKNGLTTNGFRMKLTTAGLYIKKAAGASKSSAASGEKAAGGSRTSKAQAHSDLRTAFSDAGLAADFLDEAIIDKLTGKAAAHLAEAVRAITK</sequence>
<dbReference type="KEGG" id="vg:14296787"/>
<evidence type="ECO:0000313" key="3">
    <source>
        <dbReference type="Proteomes" id="UP000002908"/>
    </source>
</evidence>
<accession>I7LEF6</accession>
<feature type="compositionally biased region" description="Low complexity" evidence="1">
    <location>
        <begin position="70"/>
        <end position="87"/>
    </location>
</feature>
<proteinExistence type="predicted"/>
<keyword evidence="3" id="KW-1185">Reference proteome</keyword>
<evidence type="ECO:0000256" key="1">
    <source>
        <dbReference type="SAM" id="MobiDB-lite"/>
    </source>
</evidence>
<evidence type="ECO:0000313" key="2">
    <source>
        <dbReference type="EMBL" id="CCI88532.1"/>
    </source>
</evidence>
<dbReference type="GeneID" id="14296787"/>
<name>I7LEF6_9CAUD</name>
<gene>
    <name evidence="2" type="primary">g104</name>
    <name evidence="2" type="ORF">BN79_123</name>
</gene>
<dbReference type="Proteomes" id="UP000002908">
    <property type="component" value="Segment"/>
</dbReference>
<reference evidence="2" key="1">
    <citation type="submission" date="2016-03" db="EMBL/GenBank/DDBJ databases">
        <title>Genomic, physiological and proteomic characterization of the T5-like bacteriophage phiR2-01 infecting Yersinia enterocolitia.</title>
        <authorList>
            <person name="Pajunen M.I."/>
            <person name="Happonen L.J."/>
            <person name="Jun J.W."/>
            <person name="Malmstrom J."/>
            <person name="Nawaz A."/>
            <person name="Mattinen L."/>
            <person name="Skurnik M."/>
        </authorList>
    </citation>
    <scope>NUCLEOTIDE SEQUENCE</scope>
</reference>
<dbReference type="OrthoDB" id="17880at10239"/>
<dbReference type="EMBL" id="HE956708">
    <property type="protein sequence ID" value="CCI88532.1"/>
    <property type="molecule type" value="Genomic_DNA"/>
</dbReference>